<dbReference type="CDD" id="cd18548">
    <property type="entry name" value="ABC_6TM_Tm287_like"/>
    <property type="match status" value="1"/>
</dbReference>
<feature type="transmembrane region" description="Helical" evidence="10">
    <location>
        <begin position="278"/>
        <end position="297"/>
    </location>
</feature>
<dbReference type="eggNOG" id="COG1132">
    <property type="taxonomic scope" value="Bacteria"/>
</dbReference>
<dbReference type="FunFam" id="1.20.1560.10:FF:000040">
    <property type="entry name" value="Multidrug ABC transporter ATP-binding protein"/>
    <property type="match status" value="1"/>
</dbReference>
<evidence type="ECO:0000313" key="13">
    <source>
        <dbReference type="EMBL" id="KZE75393.1"/>
    </source>
</evidence>
<dbReference type="GO" id="GO:0005886">
    <property type="term" value="C:plasma membrane"/>
    <property type="evidence" value="ECO:0007669"/>
    <property type="project" value="UniProtKB-SubCell"/>
</dbReference>
<dbReference type="Pfam" id="PF00005">
    <property type="entry name" value="ABC_tran"/>
    <property type="match status" value="1"/>
</dbReference>
<protein>
    <submittedName>
        <fullName evidence="13">Multidrug ABC transporter ATP-binding protein</fullName>
    </submittedName>
</protein>
<comment type="subcellular location">
    <subcellularLocation>
        <location evidence="1">Cell membrane</location>
        <topology evidence="1">Multi-pass membrane protein</topology>
    </subcellularLocation>
</comment>
<dbReference type="InterPro" id="IPR017871">
    <property type="entry name" value="ABC_transporter-like_CS"/>
</dbReference>
<keyword evidence="3" id="KW-1003">Cell membrane</keyword>
<evidence type="ECO:0000256" key="2">
    <source>
        <dbReference type="ARBA" id="ARBA00022448"/>
    </source>
</evidence>
<dbReference type="Gene3D" id="1.20.1560.10">
    <property type="entry name" value="ABC transporter type 1, transmembrane domain"/>
    <property type="match status" value="1"/>
</dbReference>
<dbReference type="GO" id="GO:0016887">
    <property type="term" value="F:ATP hydrolysis activity"/>
    <property type="evidence" value="ECO:0007669"/>
    <property type="project" value="InterPro"/>
</dbReference>
<dbReference type="PROSITE" id="PS50893">
    <property type="entry name" value="ABC_TRANSPORTER_2"/>
    <property type="match status" value="1"/>
</dbReference>
<evidence type="ECO:0000256" key="4">
    <source>
        <dbReference type="ARBA" id="ARBA00022692"/>
    </source>
</evidence>
<dbReference type="EMBL" id="LQRA01000072">
    <property type="protein sequence ID" value="KZE75393.1"/>
    <property type="molecule type" value="Genomic_DNA"/>
</dbReference>
<keyword evidence="2" id="KW-0813">Transport</keyword>
<feature type="domain" description="ABC transmembrane type-1" evidence="12">
    <location>
        <begin position="16"/>
        <end position="298"/>
    </location>
</feature>
<dbReference type="PROSITE" id="PS50929">
    <property type="entry name" value="ABC_TM1F"/>
    <property type="match status" value="1"/>
</dbReference>
<dbReference type="InterPro" id="IPR039421">
    <property type="entry name" value="Type_1_exporter"/>
</dbReference>
<keyword evidence="4 10" id="KW-0812">Transmembrane</keyword>
<evidence type="ECO:0000256" key="6">
    <source>
        <dbReference type="ARBA" id="ARBA00022840"/>
    </source>
</evidence>
<dbReference type="Proteomes" id="UP000076563">
    <property type="component" value="Unassembled WGS sequence"/>
</dbReference>
<reference evidence="14" key="1">
    <citation type="submission" date="2016-01" db="EMBL/GenBank/DDBJ databases">
        <title>Draft genome of Chromobacterium sp. F49.</title>
        <authorList>
            <person name="Hong K.W."/>
        </authorList>
    </citation>
    <scope>NUCLEOTIDE SEQUENCE [LARGE SCALE GENOMIC DNA]</scope>
    <source>
        <strain evidence="14">M63</strain>
    </source>
</reference>
<dbReference type="InterPro" id="IPR011527">
    <property type="entry name" value="ABC1_TM_dom"/>
</dbReference>
<feature type="transmembrane region" description="Helical" evidence="10">
    <location>
        <begin position="52"/>
        <end position="77"/>
    </location>
</feature>
<evidence type="ECO:0000259" key="11">
    <source>
        <dbReference type="PROSITE" id="PS50893"/>
    </source>
</evidence>
<evidence type="ECO:0000256" key="7">
    <source>
        <dbReference type="ARBA" id="ARBA00022989"/>
    </source>
</evidence>
<evidence type="ECO:0000259" key="12">
    <source>
        <dbReference type="PROSITE" id="PS50929"/>
    </source>
</evidence>
<feature type="transmembrane region" description="Helical" evidence="10">
    <location>
        <begin position="155"/>
        <end position="174"/>
    </location>
</feature>
<feature type="domain" description="ABC transporter" evidence="11">
    <location>
        <begin position="332"/>
        <end position="567"/>
    </location>
</feature>
<dbReference type="AlphaFoldDB" id="A0A163VTW6"/>
<dbReference type="InterPro" id="IPR003439">
    <property type="entry name" value="ABC_transporter-like_ATP-bd"/>
</dbReference>
<feature type="transmembrane region" description="Helical" evidence="10">
    <location>
        <begin position="130"/>
        <end position="149"/>
    </location>
</feature>
<dbReference type="InterPro" id="IPR027417">
    <property type="entry name" value="P-loop_NTPase"/>
</dbReference>
<evidence type="ECO:0000256" key="1">
    <source>
        <dbReference type="ARBA" id="ARBA00004651"/>
    </source>
</evidence>
<evidence type="ECO:0000256" key="8">
    <source>
        <dbReference type="ARBA" id="ARBA00023136"/>
    </source>
</evidence>
<evidence type="ECO:0000313" key="14">
    <source>
        <dbReference type="Proteomes" id="UP000076563"/>
    </source>
</evidence>
<gene>
    <name evidence="13" type="ORF">AV654_26875</name>
</gene>
<feature type="region of interest" description="Disordered" evidence="9">
    <location>
        <begin position="572"/>
        <end position="598"/>
    </location>
</feature>
<keyword evidence="5" id="KW-0547">Nucleotide-binding</keyword>
<evidence type="ECO:0000256" key="9">
    <source>
        <dbReference type="SAM" id="MobiDB-lite"/>
    </source>
</evidence>
<dbReference type="PANTHER" id="PTHR43394">
    <property type="entry name" value="ATP-DEPENDENT PERMEASE MDL1, MITOCHONDRIAL"/>
    <property type="match status" value="1"/>
</dbReference>
<dbReference type="STRING" id="1007103.GCA_000213315_01343"/>
<accession>A0A163VTW6</accession>
<dbReference type="Pfam" id="PF00664">
    <property type="entry name" value="ABC_membrane"/>
    <property type="match status" value="1"/>
</dbReference>
<keyword evidence="14" id="KW-1185">Reference proteome</keyword>
<evidence type="ECO:0000256" key="3">
    <source>
        <dbReference type="ARBA" id="ARBA00022475"/>
    </source>
</evidence>
<dbReference type="InterPro" id="IPR003593">
    <property type="entry name" value="AAA+_ATPase"/>
</dbReference>
<organism evidence="13 14">
    <name type="scientific">Paenibacillus elgii</name>
    <dbReference type="NCBI Taxonomy" id="189691"/>
    <lineage>
        <taxon>Bacteria</taxon>
        <taxon>Bacillati</taxon>
        <taxon>Bacillota</taxon>
        <taxon>Bacilli</taxon>
        <taxon>Bacillales</taxon>
        <taxon>Paenibacillaceae</taxon>
        <taxon>Paenibacillus</taxon>
    </lineage>
</organism>
<evidence type="ECO:0000256" key="5">
    <source>
        <dbReference type="ARBA" id="ARBA00022741"/>
    </source>
</evidence>
<dbReference type="Gene3D" id="3.40.50.300">
    <property type="entry name" value="P-loop containing nucleotide triphosphate hydrolases"/>
    <property type="match status" value="1"/>
</dbReference>
<name>A0A163VTW6_9BACL</name>
<comment type="caution">
    <text evidence="13">The sequence shown here is derived from an EMBL/GenBank/DDBJ whole genome shotgun (WGS) entry which is preliminary data.</text>
</comment>
<dbReference type="FunFam" id="3.40.50.300:FF:000854">
    <property type="entry name" value="Multidrug ABC transporter ATP-binding protein"/>
    <property type="match status" value="1"/>
</dbReference>
<dbReference type="GO" id="GO:0015421">
    <property type="term" value="F:ABC-type oligopeptide transporter activity"/>
    <property type="evidence" value="ECO:0007669"/>
    <property type="project" value="TreeGrafter"/>
</dbReference>
<keyword evidence="7 10" id="KW-1133">Transmembrane helix</keyword>
<dbReference type="PANTHER" id="PTHR43394:SF1">
    <property type="entry name" value="ATP-BINDING CASSETTE SUB-FAMILY B MEMBER 10, MITOCHONDRIAL"/>
    <property type="match status" value="1"/>
</dbReference>
<dbReference type="SUPFAM" id="SSF52540">
    <property type="entry name" value="P-loop containing nucleoside triphosphate hydrolases"/>
    <property type="match status" value="1"/>
</dbReference>
<keyword evidence="6 13" id="KW-0067">ATP-binding</keyword>
<feature type="transmembrane region" description="Helical" evidence="10">
    <location>
        <begin position="238"/>
        <end position="258"/>
    </location>
</feature>
<keyword evidence="8 10" id="KW-0472">Membrane</keyword>
<sequence>MLKLFAYLKPYRVPIALVLALIFLQSLSDLYLPTLMADIVDIGVVQGDTPYILQIGGFMLLVAAAGTACSVAASYYSSKVAAGFGQRLRGRVFEHVENFSLQEFDRIGTASLITRTTNDITQVQQVLTMMLRMMVSAPMLCIGGIIMAVSKDAKLSLVLIVIIPVLVGAIYLIASRGIPLFKEMQKKLDKLNLVLREGLTGIRVIRAFNRAGHEKRRFNDANLDLTGTGLKVNRIMGAMMPVMMLTMNFATIAIIWFGSFRIDSGDMQVGSLMAFLQYAMQIMFSLMMVSMMFVMIPRASVSAARIREVLDMVPTLTDPEQAKNGETLKGHVEFQQVSFSYPGAEKPAIEDITFKAGPGEVTAIIGGTGAGKSTLISLIPRFYDVAGGRVLVDGTDVREMTQEALRAKIGFVPQKAVLFSGTIRDNIRYGKEDATEEEIRHAADIAQATEFVSEMKDGFDSVIAQGGSNVSGGQKQRLSIARALVRRPDIYVFDDSFSALDFKTDAKLRAALREETGEATVLIVAQRVSTVIDADRIVVLDEGRIAGIGRHRELLDTCKVYREIVSSQLSEDELAGSGAAQEPDEAAVALRGRKEETR</sequence>
<dbReference type="InterPro" id="IPR036640">
    <property type="entry name" value="ABC1_TM_sf"/>
</dbReference>
<proteinExistence type="predicted"/>
<dbReference type="PROSITE" id="PS00211">
    <property type="entry name" value="ABC_TRANSPORTER_1"/>
    <property type="match status" value="1"/>
</dbReference>
<dbReference type="RefSeq" id="WP_063184868.1">
    <property type="nucleotide sequence ID" value="NZ_LQRA01000072.1"/>
</dbReference>
<dbReference type="OrthoDB" id="9770415at2"/>
<dbReference type="SUPFAM" id="SSF90123">
    <property type="entry name" value="ABC transporter transmembrane region"/>
    <property type="match status" value="1"/>
</dbReference>
<dbReference type="SMART" id="SM00382">
    <property type="entry name" value="AAA"/>
    <property type="match status" value="1"/>
</dbReference>
<dbReference type="GO" id="GO:0005524">
    <property type="term" value="F:ATP binding"/>
    <property type="evidence" value="ECO:0007669"/>
    <property type="project" value="UniProtKB-KW"/>
</dbReference>
<evidence type="ECO:0000256" key="10">
    <source>
        <dbReference type="SAM" id="Phobius"/>
    </source>
</evidence>